<dbReference type="PANTHER" id="PTHR43562">
    <property type="entry name" value="NAPA-TYPE SODIUM/HYDROGEN ANTIPORTER"/>
    <property type="match status" value="1"/>
</dbReference>
<accession>A0A8H7ANF9</accession>
<feature type="transmembrane region" description="Helical" evidence="10">
    <location>
        <begin position="158"/>
        <end position="181"/>
    </location>
</feature>
<evidence type="ECO:0000313" key="13">
    <source>
        <dbReference type="Proteomes" id="UP000606974"/>
    </source>
</evidence>
<dbReference type="Pfam" id="PF00999">
    <property type="entry name" value="Na_H_Exchanger"/>
    <property type="match status" value="2"/>
</dbReference>
<evidence type="ECO:0000259" key="11">
    <source>
        <dbReference type="Pfam" id="PF00999"/>
    </source>
</evidence>
<comment type="caution">
    <text evidence="12">The sequence shown here is derived from an EMBL/GenBank/DDBJ whole genome shotgun (WGS) entry which is preliminary data.</text>
</comment>
<dbReference type="GO" id="GO:0006814">
    <property type="term" value="P:sodium ion transport"/>
    <property type="evidence" value="ECO:0007669"/>
    <property type="project" value="UniProtKB-KW"/>
</dbReference>
<feature type="domain" description="Cation/H+ exchanger transmembrane" evidence="11">
    <location>
        <begin position="38"/>
        <end position="280"/>
    </location>
</feature>
<dbReference type="InterPro" id="IPR038770">
    <property type="entry name" value="Na+/solute_symporter_sf"/>
</dbReference>
<evidence type="ECO:0000256" key="10">
    <source>
        <dbReference type="SAM" id="Phobius"/>
    </source>
</evidence>
<gene>
    <name evidence="12" type="ORF">GJ744_006797</name>
</gene>
<keyword evidence="4 10" id="KW-0812">Transmembrane</keyword>
<dbReference type="GO" id="GO:0016020">
    <property type="term" value="C:membrane"/>
    <property type="evidence" value="ECO:0007669"/>
    <property type="project" value="UniProtKB-SubCell"/>
</dbReference>
<protein>
    <recommendedName>
        <fullName evidence="11">Cation/H+ exchanger transmembrane domain-containing protein</fullName>
    </recommendedName>
</protein>
<feature type="transmembrane region" description="Helical" evidence="10">
    <location>
        <begin position="201"/>
        <end position="224"/>
    </location>
</feature>
<feature type="domain" description="Cation/H+ exchanger transmembrane" evidence="11">
    <location>
        <begin position="348"/>
        <end position="492"/>
    </location>
</feature>
<dbReference type="OrthoDB" id="1288932at2759"/>
<dbReference type="GO" id="GO:0015297">
    <property type="term" value="F:antiporter activity"/>
    <property type="evidence" value="ECO:0007669"/>
    <property type="project" value="UniProtKB-KW"/>
</dbReference>
<evidence type="ECO:0000256" key="7">
    <source>
        <dbReference type="ARBA" id="ARBA00023065"/>
    </source>
</evidence>
<evidence type="ECO:0000256" key="1">
    <source>
        <dbReference type="ARBA" id="ARBA00004141"/>
    </source>
</evidence>
<dbReference type="Proteomes" id="UP000606974">
    <property type="component" value="Unassembled WGS sequence"/>
</dbReference>
<feature type="transmembrane region" description="Helical" evidence="10">
    <location>
        <begin position="67"/>
        <end position="84"/>
    </location>
</feature>
<keyword evidence="9" id="KW-0739">Sodium transport</keyword>
<reference evidence="12" key="1">
    <citation type="submission" date="2020-02" db="EMBL/GenBank/DDBJ databases">
        <authorList>
            <person name="Palmer J.M."/>
        </authorList>
    </citation>
    <scope>NUCLEOTIDE SEQUENCE</scope>
    <source>
        <strain evidence="12">EPUS1.4</strain>
        <tissue evidence="12">Thallus</tissue>
    </source>
</reference>
<dbReference type="InterPro" id="IPR006153">
    <property type="entry name" value="Cation/H_exchanger_TM"/>
</dbReference>
<evidence type="ECO:0000256" key="8">
    <source>
        <dbReference type="ARBA" id="ARBA00023136"/>
    </source>
</evidence>
<sequence>MSSSTLPYHEPGIVDILILSSFLLLLNVVNSIIDRYLFCGLIGQVLIGIAWGIPGAAWLSVPLQETIMQLGYLGLLLLVFEGGLSTSCAALKSNLLLSVAVASTGILMPMLLSFSLIGIANATPFQAFAAGAALCSTSLGTTFTLLSSSGLVTSRLGVVLSSAAMLDDVVGLVMVQIISYLGPSSSFRAVTVVRPILVSTAFATLVPAVCLFICKPVIHSTSLLRQRSIPKWMQYAPNRSQQAFLVHVLLLIASVAAANYAGTSKLFTAYLTGAVISWWDSEDAATRQTHNDELNIPISATASVTDRRESRSISPAPVQSPTVINEKKKVTDEQHIKSEIATGSKVYIEFFGSAVHRILKPFFFASIGFSIPISKMFSGSILWRGILYSMLMMIGKLACSLWLLPHREWFLALRTGISSSKHLGIQDLYPSAILGFAMVARGEIGFLISSIAESEGIFSADKDSQPGAASELFLIVSWAIALCTIIGPICVGLCVRQIQSKMASQGTDRRDEDFDNTWGIWGVEPT</sequence>
<feature type="transmembrane region" description="Helical" evidence="10">
    <location>
        <begin position="36"/>
        <end position="61"/>
    </location>
</feature>
<proteinExistence type="predicted"/>
<comment type="subcellular location">
    <subcellularLocation>
        <location evidence="1">Membrane</location>
        <topology evidence="1">Multi-pass membrane protein</topology>
    </subcellularLocation>
</comment>
<evidence type="ECO:0000256" key="5">
    <source>
        <dbReference type="ARBA" id="ARBA00022989"/>
    </source>
</evidence>
<keyword evidence="2" id="KW-0813">Transport</keyword>
<keyword evidence="5 10" id="KW-1133">Transmembrane helix</keyword>
<evidence type="ECO:0000256" key="3">
    <source>
        <dbReference type="ARBA" id="ARBA00022449"/>
    </source>
</evidence>
<dbReference type="PANTHER" id="PTHR43562:SF3">
    <property type="entry name" value="SODIUM ION_PROTON EXCHANGER (EUROFUNG)"/>
    <property type="match status" value="1"/>
</dbReference>
<feature type="transmembrane region" description="Helical" evidence="10">
    <location>
        <begin position="381"/>
        <end position="404"/>
    </location>
</feature>
<feature type="transmembrane region" description="Helical" evidence="10">
    <location>
        <begin position="96"/>
        <end position="119"/>
    </location>
</feature>
<dbReference type="GO" id="GO:1902600">
    <property type="term" value="P:proton transmembrane transport"/>
    <property type="evidence" value="ECO:0007669"/>
    <property type="project" value="InterPro"/>
</dbReference>
<keyword evidence="3" id="KW-0050">Antiport</keyword>
<dbReference type="Gene3D" id="1.20.1530.20">
    <property type="match status" value="2"/>
</dbReference>
<keyword evidence="8 10" id="KW-0472">Membrane</keyword>
<evidence type="ECO:0000256" key="2">
    <source>
        <dbReference type="ARBA" id="ARBA00022448"/>
    </source>
</evidence>
<feature type="transmembrane region" description="Helical" evidence="10">
    <location>
        <begin position="12"/>
        <end position="29"/>
    </location>
</feature>
<evidence type="ECO:0000256" key="9">
    <source>
        <dbReference type="ARBA" id="ARBA00023201"/>
    </source>
</evidence>
<feature type="transmembrane region" description="Helical" evidence="10">
    <location>
        <begin position="244"/>
        <end position="262"/>
    </location>
</feature>
<evidence type="ECO:0000256" key="6">
    <source>
        <dbReference type="ARBA" id="ARBA00023053"/>
    </source>
</evidence>
<feature type="transmembrane region" description="Helical" evidence="10">
    <location>
        <begin position="472"/>
        <end position="495"/>
    </location>
</feature>
<keyword evidence="6" id="KW-0915">Sodium</keyword>
<dbReference type="EMBL" id="JAACFV010000031">
    <property type="protein sequence ID" value="KAF7510301.1"/>
    <property type="molecule type" value="Genomic_DNA"/>
</dbReference>
<name>A0A8H7ANF9_9EURO</name>
<organism evidence="12 13">
    <name type="scientific">Endocarpon pusillum</name>
    <dbReference type="NCBI Taxonomy" id="364733"/>
    <lineage>
        <taxon>Eukaryota</taxon>
        <taxon>Fungi</taxon>
        <taxon>Dikarya</taxon>
        <taxon>Ascomycota</taxon>
        <taxon>Pezizomycotina</taxon>
        <taxon>Eurotiomycetes</taxon>
        <taxon>Chaetothyriomycetidae</taxon>
        <taxon>Verrucariales</taxon>
        <taxon>Verrucariaceae</taxon>
        <taxon>Endocarpon</taxon>
    </lineage>
</organism>
<evidence type="ECO:0000256" key="4">
    <source>
        <dbReference type="ARBA" id="ARBA00022692"/>
    </source>
</evidence>
<keyword evidence="7" id="KW-0406">Ion transport</keyword>
<keyword evidence="13" id="KW-1185">Reference proteome</keyword>
<feature type="transmembrane region" description="Helical" evidence="10">
    <location>
        <begin position="125"/>
        <end position="146"/>
    </location>
</feature>
<dbReference type="AlphaFoldDB" id="A0A8H7ANF9"/>
<evidence type="ECO:0000313" key="12">
    <source>
        <dbReference type="EMBL" id="KAF7510301.1"/>
    </source>
</evidence>